<accession>A0A2T2P901</accession>
<evidence type="ECO:0000313" key="1">
    <source>
        <dbReference type="EMBL" id="PSN74117.1"/>
    </source>
</evidence>
<protein>
    <submittedName>
        <fullName evidence="1">Uncharacterized protein</fullName>
    </submittedName>
</protein>
<dbReference type="AlphaFoldDB" id="A0A2T2P901"/>
<name>A0A2T2P901_CORCC</name>
<dbReference type="Proteomes" id="UP000240883">
    <property type="component" value="Unassembled WGS sequence"/>
</dbReference>
<reference evidence="1 2" key="1">
    <citation type="journal article" date="2018" name="Front. Microbiol.">
        <title>Genome-Wide Analysis of Corynespora cassiicola Leaf Fall Disease Putative Effectors.</title>
        <authorList>
            <person name="Lopez D."/>
            <person name="Ribeiro S."/>
            <person name="Label P."/>
            <person name="Fumanal B."/>
            <person name="Venisse J.S."/>
            <person name="Kohler A."/>
            <person name="de Oliveira R.R."/>
            <person name="Labutti K."/>
            <person name="Lipzen A."/>
            <person name="Lail K."/>
            <person name="Bauer D."/>
            <person name="Ohm R.A."/>
            <person name="Barry K.W."/>
            <person name="Spatafora J."/>
            <person name="Grigoriev I.V."/>
            <person name="Martin F.M."/>
            <person name="Pujade-Renaud V."/>
        </authorList>
    </citation>
    <scope>NUCLEOTIDE SEQUENCE [LARGE SCALE GENOMIC DNA]</scope>
    <source>
        <strain evidence="1 2">Philippines</strain>
    </source>
</reference>
<organism evidence="1 2">
    <name type="scientific">Corynespora cassiicola Philippines</name>
    <dbReference type="NCBI Taxonomy" id="1448308"/>
    <lineage>
        <taxon>Eukaryota</taxon>
        <taxon>Fungi</taxon>
        <taxon>Dikarya</taxon>
        <taxon>Ascomycota</taxon>
        <taxon>Pezizomycotina</taxon>
        <taxon>Dothideomycetes</taxon>
        <taxon>Pleosporomycetidae</taxon>
        <taxon>Pleosporales</taxon>
        <taxon>Corynesporascaceae</taxon>
        <taxon>Corynespora</taxon>
    </lineage>
</organism>
<evidence type="ECO:0000313" key="2">
    <source>
        <dbReference type="Proteomes" id="UP000240883"/>
    </source>
</evidence>
<gene>
    <name evidence="1" type="ORF">BS50DRAFT_8359</name>
</gene>
<dbReference type="EMBL" id="KZ678128">
    <property type="protein sequence ID" value="PSN74117.1"/>
    <property type="molecule type" value="Genomic_DNA"/>
</dbReference>
<sequence length="159" mass="17801">MNMLWTTAILRRRGQLCFWGNSSRSDHPQRCCSLPQLYPNVICKGSSQKETGFSSALCRCFCTPSIRTRPESCWSMQCRLYTPRSCAPRQSVDAPSLEVFEKHNVRLLGHAASQPAPPSRRRDALPATLKASSAEHQRRSRLSCSFSTCAPCPSAYCQT</sequence>
<keyword evidence="2" id="KW-1185">Reference proteome</keyword>
<proteinExistence type="predicted"/>